<dbReference type="Gramene" id="TKW25713">
    <property type="protein sequence ID" value="TKW25713"/>
    <property type="gene ID" value="SEVIR_3G136150v2"/>
</dbReference>
<sequence length="99" mass="9551">MVGFGRGPLSLPAPLFPSLFRRFSSAAARTTPPTSPWKGMELQRRGFGTLFGGESERFGAAAGGGGAADAGGGGDGAAAGGGGGGAREGGRRTGSPPAD</sequence>
<dbReference type="Proteomes" id="UP000298652">
    <property type="component" value="Chromosome 3"/>
</dbReference>
<reference evidence="2" key="1">
    <citation type="submission" date="2019-03" db="EMBL/GenBank/DDBJ databases">
        <title>WGS assembly of Setaria viridis.</title>
        <authorList>
            <person name="Huang P."/>
            <person name="Jenkins J."/>
            <person name="Grimwood J."/>
            <person name="Barry K."/>
            <person name="Healey A."/>
            <person name="Mamidi S."/>
            <person name="Sreedasyam A."/>
            <person name="Shu S."/>
            <person name="Feldman M."/>
            <person name="Wu J."/>
            <person name="Yu Y."/>
            <person name="Chen C."/>
            <person name="Johnson J."/>
            <person name="Rokhsar D."/>
            <person name="Baxter I."/>
            <person name="Schmutz J."/>
            <person name="Brutnell T."/>
            <person name="Kellogg E."/>
        </authorList>
    </citation>
    <scope>NUCLEOTIDE SEQUENCE [LARGE SCALE GENOMIC DNA]</scope>
</reference>
<dbReference type="AlphaFoldDB" id="A0A4U6VCX6"/>
<evidence type="ECO:0000256" key="1">
    <source>
        <dbReference type="SAM" id="MobiDB-lite"/>
    </source>
</evidence>
<dbReference type="EMBL" id="CM016554">
    <property type="protein sequence ID" value="TKW25713.1"/>
    <property type="molecule type" value="Genomic_DNA"/>
</dbReference>
<organism evidence="2 3">
    <name type="scientific">Setaria viridis</name>
    <name type="common">Green bristlegrass</name>
    <name type="synonym">Setaria italica subsp. viridis</name>
    <dbReference type="NCBI Taxonomy" id="4556"/>
    <lineage>
        <taxon>Eukaryota</taxon>
        <taxon>Viridiplantae</taxon>
        <taxon>Streptophyta</taxon>
        <taxon>Embryophyta</taxon>
        <taxon>Tracheophyta</taxon>
        <taxon>Spermatophyta</taxon>
        <taxon>Magnoliopsida</taxon>
        <taxon>Liliopsida</taxon>
        <taxon>Poales</taxon>
        <taxon>Poaceae</taxon>
        <taxon>PACMAD clade</taxon>
        <taxon>Panicoideae</taxon>
        <taxon>Panicodae</taxon>
        <taxon>Paniceae</taxon>
        <taxon>Cenchrinae</taxon>
        <taxon>Setaria</taxon>
    </lineage>
</organism>
<feature type="compositionally biased region" description="Gly residues" evidence="1">
    <location>
        <begin position="61"/>
        <end position="87"/>
    </location>
</feature>
<protein>
    <submittedName>
        <fullName evidence="2">Uncharacterized protein</fullName>
    </submittedName>
</protein>
<proteinExistence type="predicted"/>
<feature type="region of interest" description="Disordered" evidence="1">
    <location>
        <begin position="57"/>
        <end position="99"/>
    </location>
</feature>
<gene>
    <name evidence="2" type="ORF">SEVIR_3G136150v2</name>
</gene>
<name>A0A4U6VCX6_SETVI</name>
<accession>A0A4U6VCX6</accession>
<evidence type="ECO:0000313" key="2">
    <source>
        <dbReference type="EMBL" id="TKW25713.1"/>
    </source>
</evidence>
<evidence type="ECO:0000313" key="3">
    <source>
        <dbReference type="Proteomes" id="UP000298652"/>
    </source>
</evidence>
<keyword evidence="3" id="KW-1185">Reference proteome</keyword>